<dbReference type="Pfam" id="PF14121">
    <property type="entry name" value="Porin_10"/>
    <property type="match status" value="1"/>
</dbReference>
<evidence type="ECO:0000313" key="2">
    <source>
        <dbReference type="Proteomes" id="UP000198131"/>
    </source>
</evidence>
<dbReference type="AlphaFoldDB" id="A0A212T7R0"/>
<sequence>MTPHFRAVAPAYWSPLVRPLLLLVLLLGLWPAAQAQIVDDSTKNRYGAHTTFILRESNLMRGDTVGQIIDSTLTRLPQNRYWVHDSAFYQDLGNFGTASRHLLWEPNGQLGARLGRNAFDRYARDASNIPYYDTRSPYTFFRFNQGNPYEQIFELSYARSIKKAVNVGFAFERFGSNKILAVSNPRAGQVEHTNFLLFLRYQNKNDRYHLMTNFSTARHRAAEQGGIVVQPEDIRDDGSVNLKQSFDYGDEEVRLVGAINRDDRDRFRLAHTYRLIGRGLTAYHVADWSRQQNKYTDDQLLNTSTGLPRYDLRKHSTTITDDRADYRQFENTVGVMGNTPSVAYRLYGKVRNYKLESRVRKDDTDLGFTREELQYTQNDGPQLFLGGTAAFRYKQFAIEAAGEVKVPGKFKEIIQIDQTEYRFTGLARLGPLSGELLFTGYSPTLTQQRLEGNHFSWDNTTSATEFSNTQVQQARVLINQKLGNQYLQLVGTAANITGLVYYNEQAVPAQLDDERQVLSIMARHRFNVGHFFMDNQATYTKVTGGTIGLQIPELVGESRLYYQGYVFKKALLGQVGVQTYFQSRWQPYDYSPSTQQFFIQDHFTIRNTPIADAFVSADIKTLSIFFKMAYINQFLPQSGYFTTPYYTGLPRRLQFGIRWQFFN</sequence>
<dbReference type="EMBL" id="FYEW01000001">
    <property type="protein sequence ID" value="SNC62072.1"/>
    <property type="molecule type" value="Genomic_DNA"/>
</dbReference>
<evidence type="ECO:0000313" key="1">
    <source>
        <dbReference type="EMBL" id="SNC62072.1"/>
    </source>
</evidence>
<gene>
    <name evidence="1" type="ORF">SAMN06265337_0598</name>
</gene>
<dbReference type="Proteomes" id="UP000198131">
    <property type="component" value="Unassembled WGS sequence"/>
</dbReference>
<accession>A0A212T7R0</accession>
<proteinExistence type="predicted"/>
<keyword evidence="2" id="KW-1185">Reference proteome</keyword>
<protein>
    <submittedName>
        <fullName evidence="1">Putative porin</fullName>
    </submittedName>
</protein>
<dbReference type="InterPro" id="IPR025631">
    <property type="entry name" value="Porin_10"/>
</dbReference>
<reference evidence="2" key="1">
    <citation type="submission" date="2017-06" db="EMBL/GenBank/DDBJ databases">
        <authorList>
            <person name="Varghese N."/>
            <person name="Submissions S."/>
        </authorList>
    </citation>
    <scope>NUCLEOTIDE SEQUENCE [LARGE SCALE GENOMIC DNA]</scope>
    <source>
        <strain evidence="2">DSM 11116</strain>
    </source>
</reference>
<name>A0A212T7R0_9BACT</name>
<organism evidence="1 2">
    <name type="scientific">Hymenobacter gelipurpurascens</name>
    <dbReference type="NCBI Taxonomy" id="89968"/>
    <lineage>
        <taxon>Bacteria</taxon>
        <taxon>Pseudomonadati</taxon>
        <taxon>Bacteroidota</taxon>
        <taxon>Cytophagia</taxon>
        <taxon>Cytophagales</taxon>
        <taxon>Hymenobacteraceae</taxon>
        <taxon>Hymenobacter</taxon>
    </lineage>
</organism>